<dbReference type="Proteomes" id="UP000321436">
    <property type="component" value="Unassembled WGS sequence"/>
</dbReference>
<dbReference type="NCBIfam" id="TIGR00536">
    <property type="entry name" value="hemK_fam"/>
    <property type="match status" value="1"/>
</dbReference>
<name>A0A512RLI5_9BACT</name>
<evidence type="ECO:0000313" key="9">
    <source>
        <dbReference type="Proteomes" id="UP000321436"/>
    </source>
</evidence>
<feature type="domain" description="Methyltransferase small" evidence="6">
    <location>
        <begin position="111"/>
        <end position="197"/>
    </location>
</feature>
<keyword evidence="2 5" id="KW-0808">Transferase</keyword>
<dbReference type="Gene3D" id="1.10.8.10">
    <property type="entry name" value="DNA helicase RuvA subunit, C-terminal domain"/>
    <property type="match status" value="1"/>
</dbReference>
<evidence type="ECO:0000256" key="2">
    <source>
        <dbReference type="ARBA" id="ARBA00022679"/>
    </source>
</evidence>
<dbReference type="OrthoDB" id="9800643at2"/>
<feature type="binding site" evidence="5">
    <location>
        <begin position="121"/>
        <end position="125"/>
    </location>
    <ligand>
        <name>S-adenosyl-L-methionine</name>
        <dbReference type="ChEBI" id="CHEBI:59789"/>
    </ligand>
</feature>
<dbReference type="PANTHER" id="PTHR18895">
    <property type="entry name" value="HEMK METHYLTRANSFERASE"/>
    <property type="match status" value="1"/>
</dbReference>
<dbReference type="Pfam" id="PF05175">
    <property type="entry name" value="MTS"/>
    <property type="match status" value="1"/>
</dbReference>
<comment type="function">
    <text evidence="5">Methylates the class 1 translation termination release factors RF1/PrfA and RF2/PrfB on the glutamine residue of the universally conserved GGQ motif.</text>
</comment>
<gene>
    <name evidence="5 8" type="primary">prmC</name>
    <name evidence="8" type="ORF">CCY01nite_28210</name>
</gene>
<reference evidence="8 9" key="1">
    <citation type="submission" date="2019-07" db="EMBL/GenBank/DDBJ databases">
        <title>Whole genome shotgun sequence of Chitinophaga cymbidii NBRC 109752.</title>
        <authorList>
            <person name="Hosoyama A."/>
            <person name="Uohara A."/>
            <person name="Ohji S."/>
            <person name="Ichikawa N."/>
        </authorList>
    </citation>
    <scope>NUCLEOTIDE SEQUENCE [LARGE SCALE GENOMIC DNA]</scope>
    <source>
        <strain evidence="8 9">NBRC 109752</strain>
    </source>
</reference>
<organism evidence="8 9">
    <name type="scientific">Chitinophaga cymbidii</name>
    <dbReference type="NCBI Taxonomy" id="1096750"/>
    <lineage>
        <taxon>Bacteria</taxon>
        <taxon>Pseudomonadati</taxon>
        <taxon>Bacteroidota</taxon>
        <taxon>Chitinophagia</taxon>
        <taxon>Chitinophagales</taxon>
        <taxon>Chitinophagaceae</taxon>
        <taxon>Chitinophaga</taxon>
    </lineage>
</organism>
<dbReference type="GO" id="GO:0102559">
    <property type="term" value="F:peptide chain release factor N(5)-glutamine methyltransferase activity"/>
    <property type="evidence" value="ECO:0007669"/>
    <property type="project" value="UniProtKB-EC"/>
</dbReference>
<dbReference type="NCBIfam" id="TIGR03534">
    <property type="entry name" value="RF_mod_PrmC"/>
    <property type="match status" value="1"/>
</dbReference>
<evidence type="ECO:0000259" key="7">
    <source>
        <dbReference type="Pfam" id="PF17827"/>
    </source>
</evidence>
<dbReference type="InterPro" id="IPR029063">
    <property type="entry name" value="SAM-dependent_MTases_sf"/>
</dbReference>
<feature type="domain" description="Release factor glutamine methyltransferase N-terminal" evidence="7">
    <location>
        <begin position="17"/>
        <end position="76"/>
    </location>
</feature>
<keyword evidence="1 5" id="KW-0489">Methyltransferase</keyword>
<dbReference type="PANTHER" id="PTHR18895:SF74">
    <property type="entry name" value="MTRF1L RELEASE FACTOR GLUTAMINE METHYLTRANSFERASE"/>
    <property type="match status" value="1"/>
</dbReference>
<evidence type="ECO:0000313" key="8">
    <source>
        <dbReference type="EMBL" id="GEP96561.1"/>
    </source>
</evidence>
<keyword evidence="3 5" id="KW-0949">S-adenosyl-L-methionine</keyword>
<dbReference type="SUPFAM" id="SSF53335">
    <property type="entry name" value="S-adenosyl-L-methionine-dependent methyltransferases"/>
    <property type="match status" value="1"/>
</dbReference>
<keyword evidence="9" id="KW-1185">Reference proteome</keyword>
<evidence type="ECO:0000256" key="1">
    <source>
        <dbReference type="ARBA" id="ARBA00022603"/>
    </source>
</evidence>
<feature type="binding site" evidence="5">
    <location>
        <begin position="189"/>
        <end position="192"/>
    </location>
    <ligand>
        <name>substrate</name>
    </ligand>
</feature>
<dbReference type="Pfam" id="PF17827">
    <property type="entry name" value="PrmC_N"/>
    <property type="match status" value="1"/>
</dbReference>
<dbReference type="InterPro" id="IPR040758">
    <property type="entry name" value="PrmC_N"/>
</dbReference>
<dbReference type="InterPro" id="IPR007848">
    <property type="entry name" value="Small_mtfrase_dom"/>
</dbReference>
<comment type="similarity">
    <text evidence="5">Belongs to the protein N5-glutamine methyltransferase family. PrmC subfamily.</text>
</comment>
<evidence type="ECO:0000256" key="3">
    <source>
        <dbReference type="ARBA" id="ARBA00022691"/>
    </source>
</evidence>
<dbReference type="RefSeq" id="WP_146862823.1">
    <property type="nucleotide sequence ID" value="NZ_BKAU01000002.1"/>
</dbReference>
<dbReference type="InterPro" id="IPR004556">
    <property type="entry name" value="HemK-like"/>
</dbReference>
<dbReference type="EC" id="2.1.1.297" evidence="5"/>
<evidence type="ECO:0000256" key="4">
    <source>
        <dbReference type="ARBA" id="ARBA00048391"/>
    </source>
</evidence>
<dbReference type="InterPro" id="IPR002052">
    <property type="entry name" value="DNA_methylase_N6_adenine_CS"/>
</dbReference>
<dbReference type="CDD" id="cd02440">
    <property type="entry name" value="AdoMet_MTases"/>
    <property type="match status" value="1"/>
</dbReference>
<comment type="caution">
    <text evidence="8">The sequence shown here is derived from an EMBL/GenBank/DDBJ whole genome shotgun (WGS) entry which is preliminary data.</text>
</comment>
<dbReference type="InterPro" id="IPR019874">
    <property type="entry name" value="RF_methyltr_PrmC"/>
</dbReference>
<feature type="binding site" evidence="5">
    <location>
        <position position="144"/>
    </location>
    <ligand>
        <name>S-adenosyl-L-methionine</name>
        <dbReference type="ChEBI" id="CHEBI:59789"/>
    </ligand>
</feature>
<feature type="binding site" evidence="5">
    <location>
        <position position="189"/>
    </location>
    <ligand>
        <name>S-adenosyl-L-methionine</name>
        <dbReference type="ChEBI" id="CHEBI:59789"/>
    </ligand>
</feature>
<sequence>MTIQSAFAGIMEAIRPLYDAREASNIAHLVMEHVTGLGKLDRIIHKDGDLPPAQEALYQQALQSLLELRPVQHITGKSWFYGMELTVSEQVLIPRPETEELVEWILLDHPTQPAWRLLDIGTGSGCIPIALKKQWPAADIWAMDVSTSALAVATRNAGIQHTPVRFVHQDVLSPDASKVLPSLNIIVSNPPYIRESERTGMQQQVQAFEPGIALFVPDNDPLLFYRRIAALAKEKLEPGGKLYFEINEALGQEVVALLVKEGFEDVRLKQDMFGKDRMVRCTKKEAAPADTTSPS</sequence>
<protein>
    <recommendedName>
        <fullName evidence="5">Release factor glutamine methyltransferase</fullName>
        <shortName evidence="5">RF MTase</shortName>
        <ecNumber evidence="5">2.1.1.297</ecNumber>
    </recommendedName>
    <alternativeName>
        <fullName evidence="5">N5-glutamine methyltransferase PrmC</fullName>
    </alternativeName>
    <alternativeName>
        <fullName evidence="5">Protein-(glutamine-N5) MTase PrmC</fullName>
    </alternativeName>
    <alternativeName>
        <fullName evidence="5">Protein-glutamine N-methyltransferase PrmC</fullName>
    </alternativeName>
</protein>
<dbReference type="InterPro" id="IPR050320">
    <property type="entry name" value="N5-glutamine_MTase"/>
</dbReference>
<accession>A0A512RLI5</accession>
<evidence type="ECO:0000259" key="6">
    <source>
        <dbReference type="Pfam" id="PF05175"/>
    </source>
</evidence>
<comment type="catalytic activity">
    <reaction evidence="4 5">
        <text>L-glutaminyl-[peptide chain release factor] + S-adenosyl-L-methionine = N(5)-methyl-L-glutaminyl-[peptide chain release factor] + S-adenosyl-L-homocysteine + H(+)</text>
        <dbReference type="Rhea" id="RHEA:42896"/>
        <dbReference type="Rhea" id="RHEA-COMP:10271"/>
        <dbReference type="Rhea" id="RHEA-COMP:10272"/>
        <dbReference type="ChEBI" id="CHEBI:15378"/>
        <dbReference type="ChEBI" id="CHEBI:30011"/>
        <dbReference type="ChEBI" id="CHEBI:57856"/>
        <dbReference type="ChEBI" id="CHEBI:59789"/>
        <dbReference type="ChEBI" id="CHEBI:61891"/>
        <dbReference type="EC" id="2.1.1.297"/>
    </reaction>
</comment>
<dbReference type="HAMAP" id="MF_02126">
    <property type="entry name" value="RF_methyltr_PrmC"/>
    <property type="match status" value="1"/>
</dbReference>
<dbReference type="GO" id="GO:0032259">
    <property type="term" value="P:methylation"/>
    <property type="evidence" value="ECO:0007669"/>
    <property type="project" value="UniProtKB-KW"/>
</dbReference>
<dbReference type="Gene3D" id="3.40.50.150">
    <property type="entry name" value="Vaccinia Virus protein VP39"/>
    <property type="match status" value="1"/>
</dbReference>
<dbReference type="PROSITE" id="PS00092">
    <property type="entry name" value="N6_MTASE"/>
    <property type="match status" value="1"/>
</dbReference>
<evidence type="ECO:0000256" key="5">
    <source>
        <dbReference type="HAMAP-Rule" id="MF_02126"/>
    </source>
</evidence>
<comment type="caution">
    <text evidence="5">Lacks conserved residue(s) required for the propagation of feature annotation.</text>
</comment>
<proteinExistence type="inferred from homology"/>
<dbReference type="AlphaFoldDB" id="A0A512RLI5"/>
<dbReference type="GO" id="GO:0003676">
    <property type="term" value="F:nucleic acid binding"/>
    <property type="evidence" value="ECO:0007669"/>
    <property type="project" value="InterPro"/>
</dbReference>
<dbReference type="EMBL" id="BKAU01000002">
    <property type="protein sequence ID" value="GEP96561.1"/>
    <property type="molecule type" value="Genomic_DNA"/>
</dbReference>